<dbReference type="EMBL" id="ML213507">
    <property type="protein sequence ID" value="TFK53727.1"/>
    <property type="molecule type" value="Genomic_DNA"/>
</dbReference>
<feature type="domain" description="NF-kappa-B-activating protein C-terminal" evidence="3">
    <location>
        <begin position="237"/>
        <end position="338"/>
    </location>
</feature>
<dbReference type="Proteomes" id="UP000305948">
    <property type="component" value="Unassembled WGS sequence"/>
</dbReference>
<dbReference type="GO" id="GO:0003682">
    <property type="term" value="F:chromatin binding"/>
    <property type="evidence" value="ECO:0007669"/>
    <property type="project" value="InterPro"/>
</dbReference>
<dbReference type="InterPro" id="IPR009269">
    <property type="entry name" value="NKAP_C"/>
</dbReference>
<evidence type="ECO:0000313" key="5">
    <source>
        <dbReference type="Proteomes" id="UP000305948"/>
    </source>
</evidence>
<dbReference type="PANTHER" id="PTHR13087">
    <property type="entry name" value="NF-KAPPA B ACTIVATING PROTEIN"/>
    <property type="match status" value="1"/>
</dbReference>
<dbReference type="PANTHER" id="PTHR13087:SF0">
    <property type="entry name" value="NFKB ACTIVATING PROTEIN LIKE"/>
    <property type="match status" value="1"/>
</dbReference>
<feature type="compositionally biased region" description="Acidic residues" evidence="2">
    <location>
        <begin position="210"/>
        <end position="220"/>
    </location>
</feature>
<gene>
    <name evidence="4" type="ORF">OE88DRAFT_1655985</name>
</gene>
<feature type="compositionally biased region" description="Basic and acidic residues" evidence="2">
    <location>
        <begin position="1"/>
        <end position="14"/>
    </location>
</feature>
<evidence type="ECO:0000256" key="2">
    <source>
        <dbReference type="SAM" id="MobiDB-lite"/>
    </source>
</evidence>
<dbReference type="GO" id="GO:0010468">
    <property type="term" value="P:regulation of gene expression"/>
    <property type="evidence" value="ECO:0007669"/>
    <property type="project" value="TreeGrafter"/>
</dbReference>
<dbReference type="STRING" id="5364.A0A5C3NA46"/>
<feature type="compositionally biased region" description="Basic and acidic residues" evidence="2">
    <location>
        <begin position="97"/>
        <end position="107"/>
    </location>
</feature>
<accession>A0A5C3NA46</accession>
<feature type="compositionally biased region" description="Gly residues" evidence="2">
    <location>
        <begin position="15"/>
        <end position="24"/>
    </location>
</feature>
<feature type="compositionally biased region" description="Basic residues" evidence="2">
    <location>
        <begin position="60"/>
        <end position="70"/>
    </location>
</feature>
<protein>
    <submittedName>
        <fullName evidence="4">DUF926-domain-containing protein</fullName>
    </submittedName>
</protein>
<keyword evidence="5" id="KW-1185">Reference proteome</keyword>
<proteinExistence type="inferred from homology"/>
<reference evidence="4 5" key="1">
    <citation type="journal article" date="2019" name="Nat. Ecol. Evol.">
        <title>Megaphylogeny resolves global patterns of mushroom evolution.</title>
        <authorList>
            <person name="Varga T."/>
            <person name="Krizsan K."/>
            <person name="Foldi C."/>
            <person name="Dima B."/>
            <person name="Sanchez-Garcia M."/>
            <person name="Sanchez-Ramirez S."/>
            <person name="Szollosi G.J."/>
            <person name="Szarkandi J.G."/>
            <person name="Papp V."/>
            <person name="Albert L."/>
            <person name="Andreopoulos W."/>
            <person name="Angelini C."/>
            <person name="Antonin V."/>
            <person name="Barry K.W."/>
            <person name="Bougher N.L."/>
            <person name="Buchanan P."/>
            <person name="Buyck B."/>
            <person name="Bense V."/>
            <person name="Catcheside P."/>
            <person name="Chovatia M."/>
            <person name="Cooper J."/>
            <person name="Damon W."/>
            <person name="Desjardin D."/>
            <person name="Finy P."/>
            <person name="Geml J."/>
            <person name="Haridas S."/>
            <person name="Hughes K."/>
            <person name="Justo A."/>
            <person name="Karasinski D."/>
            <person name="Kautmanova I."/>
            <person name="Kiss B."/>
            <person name="Kocsube S."/>
            <person name="Kotiranta H."/>
            <person name="LaButti K.M."/>
            <person name="Lechner B.E."/>
            <person name="Liimatainen K."/>
            <person name="Lipzen A."/>
            <person name="Lukacs Z."/>
            <person name="Mihaltcheva S."/>
            <person name="Morgado L.N."/>
            <person name="Niskanen T."/>
            <person name="Noordeloos M.E."/>
            <person name="Ohm R.A."/>
            <person name="Ortiz-Santana B."/>
            <person name="Ovrebo C."/>
            <person name="Racz N."/>
            <person name="Riley R."/>
            <person name="Savchenko A."/>
            <person name="Shiryaev A."/>
            <person name="Soop K."/>
            <person name="Spirin V."/>
            <person name="Szebenyi C."/>
            <person name="Tomsovsky M."/>
            <person name="Tulloss R.E."/>
            <person name="Uehling J."/>
            <person name="Grigoriev I.V."/>
            <person name="Vagvolgyi C."/>
            <person name="Papp T."/>
            <person name="Martin F.M."/>
            <person name="Miettinen O."/>
            <person name="Hibbett D.S."/>
            <person name="Nagy L.G."/>
        </authorList>
    </citation>
    <scope>NUCLEOTIDE SEQUENCE [LARGE SCALE GENOMIC DNA]</scope>
    <source>
        <strain evidence="4 5">OMC1185</strain>
    </source>
</reference>
<evidence type="ECO:0000259" key="3">
    <source>
        <dbReference type="Pfam" id="PF06047"/>
    </source>
</evidence>
<feature type="compositionally biased region" description="Low complexity" evidence="2">
    <location>
        <begin position="180"/>
        <end position="207"/>
    </location>
</feature>
<feature type="compositionally biased region" description="Basic and acidic residues" evidence="2">
    <location>
        <begin position="129"/>
        <end position="139"/>
    </location>
</feature>
<organism evidence="4 5">
    <name type="scientific">Heliocybe sulcata</name>
    <dbReference type="NCBI Taxonomy" id="5364"/>
    <lineage>
        <taxon>Eukaryota</taxon>
        <taxon>Fungi</taxon>
        <taxon>Dikarya</taxon>
        <taxon>Basidiomycota</taxon>
        <taxon>Agaricomycotina</taxon>
        <taxon>Agaricomycetes</taxon>
        <taxon>Gloeophyllales</taxon>
        <taxon>Gloeophyllaceae</taxon>
        <taxon>Heliocybe</taxon>
    </lineage>
</organism>
<dbReference type="GO" id="GO:0005634">
    <property type="term" value="C:nucleus"/>
    <property type="evidence" value="ECO:0007669"/>
    <property type="project" value="TreeGrafter"/>
</dbReference>
<evidence type="ECO:0000313" key="4">
    <source>
        <dbReference type="EMBL" id="TFK53727.1"/>
    </source>
</evidence>
<feature type="region of interest" description="Disordered" evidence="2">
    <location>
        <begin position="1"/>
        <end position="241"/>
    </location>
</feature>
<dbReference type="InterPro" id="IPR040466">
    <property type="entry name" value="NKAP"/>
</dbReference>
<dbReference type="Pfam" id="PF06047">
    <property type="entry name" value="Nkap_C"/>
    <property type="match status" value="1"/>
</dbReference>
<comment type="similarity">
    <text evidence="1">Belongs to the NKAP family.</text>
</comment>
<feature type="compositionally biased region" description="Basic residues" evidence="2">
    <location>
        <begin position="108"/>
        <end position="118"/>
    </location>
</feature>
<dbReference type="OrthoDB" id="273141at2759"/>
<evidence type="ECO:0000256" key="1">
    <source>
        <dbReference type="ARBA" id="ARBA00009313"/>
    </source>
</evidence>
<dbReference type="AlphaFoldDB" id="A0A5C3NA46"/>
<feature type="compositionally biased region" description="Basic residues" evidence="2">
    <location>
        <begin position="140"/>
        <end position="153"/>
    </location>
</feature>
<sequence length="351" mass="40222">MYPPRKGGERESRRGYGGYGGGGADFLDSRRQQRESATVDIWPPSPKAPARDLSPPRDSKSHKKSKKRRHYDSDSDVTDSEEERRRRERKDRKRSRKEKDREHERSREQRKHRSRSRRRDYSDDEDSDKDARDRRSKEKEHRHRSQTKSKSRARSLERAKSPPRTPDDEDEWVEAPPAAPVLAAAAPASHNAASISMPPPSSKSKAAVQPEEDDDSDDEVGPQPVYKPTGNRKFDERQYGGALLRGEGSAMAAFLQDGTDVRIPRRGEIGLTSDEIAQFESVGYVMSGSRHKRMNAVRMRKENQVISAEEKRGILKLQKEERERREAILREEFSQLVEDRLKTSKVKVGPS</sequence>
<feature type="compositionally biased region" description="Basic residues" evidence="2">
    <location>
        <begin position="86"/>
        <end position="96"/>
    </location>
</feature>
<name>A0A5C3NA46_9AGAM</name>